<dbReference type="RefSeq" id="WP_353294412.1">
    <property type="nucleotide sequence ID" value="NZ_BAABWH010000004.1"/>
</dbReference>
<keyword evidence="3" id="KW-1185">Reference proteome</keyword>
<keyword evidence="1" id="KW-0472">Membrane</keyword>
<evidence type="ECO:0000256" key="1">
    <source>
        <dbReference type="SAM" id="Phobius"/>
    </source>
</evidence>
<dbReference type="Proteomes" id="UP001481413">
    <property type="component" value="Unassembled WGS sequence"/>
</dbReference>
<accession>A0ABP9ZZ74</accession>
<dbReference type="EMBL" id="BAABWH010000004">
    <property type="protein sequence ID" value="GAA6145441.1"/>
    <property type="molecule type" value="Genomic_DNA"/>
</dbReference>
<comment type="caution">
    <text evidence="2">The sequence shown here is derived from an EMBL/GenBank/DDBJ whole genome shotgun (WGS) entry which is preliminary data.</text>
</comment>
<evidence type="ECO:0000313" key="3">
    <source>
        <dbReference type="Proteomes" id="UP001481413"/>
    </source>
</evidence>
<gene>
    <name evidence="2" type="ORF">NBRC116585_15590</name>
</gene>
<reference evidence="2 3" key="1">
    <citation type="submission" date="2024-04" db="EMBL/GenBank/DDBJ databases">
        <title>Draft genome sequence of Thalassolituus maritimus NBRC 116585.</title>
        <authorList>
            <person name="Miyakawa T."/>
            <person name="Kusuya Y."/>
            <person name="Miura T."/>
        </authorList>
    </citation>
    <scope>NUCLEOTIDE SEQUENCE [LARGE SCALE GENOMIC DNA]</scope>
    <source>
        <strain evidence="2 3">5NW40-0001</strain>
    </source>
</reference>
<organism evidence="2 3">
    <name type="scientific">Thalassolituus maritimus</name>
    <dbReference type="NCBI Taxonomy" id="484498"/>
    <lineage>
        <taxon>Bacteria</taxon>
        <taxon>Pseudomonadati</taxon>
        <taxon>Pseudomonadota</taxon>
        <taxon>Gammaproteobacteria</taxon>
        <taxon>Oceanospirillales</taxon>
        <taxon>Oceanospirillaceae</taxon>
        <taxon>Thalassolituus</taxon>
    </lineage>
</organism>
<name>A0ABP9ZZ74_9GAMM</name>
<evidence type="ECO:0000313" key="2">
    <source>
        <dbReference type="EMBL" id="GAA6145441.1"/>
    </source>
</evidence>
<proteinExistence type="predicted"/>
<feature type="transmembrane region" description="Helical" evidence="1">
    <location>
        <begin position="65"/>
        <end position="86"/>
    </location>
</feature>
<sequence length="164" mass="18524">MIKELLKAISGDVRERASSPFLGAYTIVSIIINWKALVILFTSELHGSGLVEEAAKALLPVKTSIGYPLMIALGVSLGYPTLKAAISTFNIYARMLEIRAEDKLEILREDLNLKKDPIENLIRHINDHDYYEKIGYHDLKRLHDYLPDIESLLIEDKTSSKNNT</sequence>
<keyword evidence="1" id="KW-1133">Transmembrane helix</keyword>
<protein>
    <submittedName>
        <fullName evidence="2">Uncharacterized protein</fullName>
    </submittedName>
</protein>
<keyword evidence="1" id="KW-0812">Transmembrane</keyword>
<feature type="transmembrane region" description="Helical" evidence="1">
    <location>
        <begin position="21"/>
        <end position="41"/>
    </location>
</feature>